<evidence type="ECO:0000313" key="3">
    <source>
        <dbReference type="Proteomes" id="UP000297245"/>
    </source>
</evidence>
<accession>A0A4S8KJ79</accession>
<proteinExistence type="predicted"/>
<sequence length="176" mass="20080">MQTNNTISTVDSLLDLLPGSGSTALPLLLVLVFIFAVMHLLISLSYPCLTIAKLDYSLAQLNDMLGECREKEVPIMAWVTPAVNRLRFRHSGIRIESNNLRFSCTIIWRYLRDLMHVTYAIVKCHQDVYAVNVSLKNSIERKSRYIHHYTSLTSSGSSHRRSGKTMSRRGYQYINA</sequence>
<name>A0A4S8KJ79_DENBC</name>
<evidence type="ECO:0000256" key="1">
    <source>
        <dbReference type="SAM" id="Phobius"/>
    </source>
</evidence>
<protein>
    <submittedName>
        <fullName evidence="2">Uncharacterized protein</fullName>
    </submittedName>
</protein>
<keyword evidence="1" id="KW-1133">Transmembrane helix</keyword>
<keyword evidence="3" id="KW-1185">Reference proteome</keyword>
<dbReference type="AlphaFoldDB" id="A0A4S8KJ79"/>
<reference evidence="2 3" key="1">
    <citation type="journal article" date="2019" name="Nat. Ecol. Evol.">
        <title>Megaphylogeny resolves global patterns of mushroom evolution.</title>
        <authorList>
            <person name="Varga T."/>
            <person name="Krizsan K."/>
            <person name="Foldi C."/>
            <person name="Dima B."/>
            <person name="Sanchez-Garcia M."/>
            <person name="Sanchez-Ramirez S."/>
            <person name="Szollosi G.J."/>
            <person name="Szarkandi J.G."/>
            <person name="Papp V."/>
            <person name="Albert L."/>
            <person name="Andreopoulos W."/>
            <person name="Angelini C."/>
            <person name="Antonin V."/>
            <person name="Barry K.W."/>
            <person name="Bougher N.L."/>
            <person name="Buchanan P."/>
            <person name="Buyck B."/>
            <person name="Bense V."/>
            <person name="Catcheside P."/>
            <person name="Chovatia M."/>
            <person name="Cooper J."/>
            <person name="Damon W."/>
            <person name="Desjardin D."/>
            <person name="Finy P."/>
            <person name="Geml J."/>
            <person name="Haridas S."/>
            <person name="Hughes K."/>
            <person name="Justo A."/>
            <person name="Karasinski D."/>
            <person name="Kautmanova I."/>
            <person name="Kiss B."/>
            <person name="Kocsube S."/>
            <person name="Kotiranta H."/>
            <person name="LaButti K.M."/>
            <person name="Lechner B.E."/>
            <person name="Liimatainen K."/>
            <person name="Lipzen A."/>
            <person name="Lukacs Z."/>
            <person name="Mihaltcheva S."/>
            <person name="Morgado L.N."/>
            <person name="Niskanen T."/>
            <person name="Noordeloos M.E."/>
            <person name="Ohm R.A."/>
            <person name="Ortiz-Santana B."/>
            <person name="Ovrebo C."/>
            <person name="Racz N."/>
            <person name="Riley R."/>
            <person name="Savchenko A."/>
            <person name="Shiryaev A."/>
            <person name="Soop K."/>
            <person name="Spirin V."/>
            <person name="Szebenyi C."/>
            <person name="Tomsovsky M."/>
            <person name="Tulloss R.E."/>
            <person name="Uehling J."/>
            <person name="Grigoriev I.V."/>
            <person name="Vagvolgyi C."/>
            <person name="Papp T."/>
            <person name="Martin F.M."/>
            <person name="Miettinen O."/>
            <person name="Hibbett D.S."/>
            <person name="Nagy L.G."/>
        </authorList>
    </citation>
    <scope>NUCLEOTIDE SEQUENCE [LARGE SCALE GENOMIC DNA]</scope>
    <source>
        <strain evidence="2 3">CBS 962.96</strain>
    </source>
</reference>
<organism evidence="2 3">
    <name type="scientific">Dendrothele bispora (strain CBS 962.96)</name>
    <dbReference type="NCBI Taxonomy" id="1314807"/>
    <lineage>
        <taxon>Eukaryota</taxon>
        <taxon>Fungi</taxon>
        <taxon>Dikarya</taxon>
        <taxon>Basidiomycota</taxon>
        <taxon>Agaricomycotina</taxon>
        <taxon>Agaricomycetes</taxon>
        <taxon>Agaricomycetidae</taxon>
        <taxon>Agaricales</taxon>
        <taxon>Agaricales incertae sedis</taxon>
        <taxon>Dendrothele</taxon>
    </lineage>
</organism>
<dbReference type="Proteomes" id="UP000297245">
    <property type="component" value="Unassembled WGS sequence"/>
</dbReference>
<keyword evidence="1" id="KW-0812">Transmembrane</keyword>
<gene>
    <name evidence="2" type="ORF">K435DRAFT_880709</name>
</gene>
<dbReference type="EMBL" id="ML182023">
    <property type="protein sequence ID" value="THU75497.1"/>
    <property type="molecule type" value="Genomic_DNA"/>
</dbReference>
<feature type="transmembrane region" description="Helical" evidence="1">
    <location>
        <begin position="24"/>
        <end position="44"/>
    </location>
</feature>
<keyword evidence="1" id="KW-0472">Membrane</keyword>
<evidence type="ECO:0000313" key="2">
    <source>
        <dbReference type="EMBL" id="THU75497.1"/>
    </source>
</evidence>